<evidence type="ECO:0000256" key="1">
    <source>
        <dbReference type="ARBA" id="ARBA00010333"/>
    </source>
</evidence>
<evidence type="ECO:0000313" key="7">
    <source>
        <dbReference type="Proteomes" id="UP000070612"/>
    </source>
</evidence>
<evidence type="ECO:0000256" key="2">
    <source>
        <dbReference type="ARBA" id="ARBA00022448"/>
    </source>
</evidence>
<dbReference type="RefSeq" id="WP_067847384.1">
    <property type="nucleotide sequence ID" value="NZ_LGTW01000005.1"/>
</dbReference>
<dbReference type="Proteomes" id="UP000070612">
    <property type="component" value="Unassembled WGS sequence"/>
</dbReference>
<name>A0A132PPV7_9MYCO</name>
<reference evidence="6 7" key="1">
    <citation type="submission" date="2015-07" db="EMBL/GenBank/DDBJ databases">
        <title>A draft genome sequence of Mycobacterium wolinskyi.</title>
        <authorList>
            <person name="de Man T.J."/>
            <person name="Perry K.A."/>
            <person name="Coulliette A.D."/>
            <person name="Jensen B."/>
            <person name="Toney N.C."/>
            <person name="Limbago B.M."/>
            <person name="Noble-Wang J."/>
        </authorList>
    </citation>
    <scope>NUCLEOTIDE SEQUENCE [LARGE SCALE GENOMIC DNA]</scope>
    <source>
        <strain evidence="6 7">CDC_01</strain>
    </source>
</reference>
<accession>A0A132PPV7</accession>
<dbReference type="AlphaFoldDB" id="A0A132PPV7"/>
<keyword evidence="2" id="KW-0813">Transport</keyword>
<comment type="similarity">
    <text evidence="1">Belongs to the bacterial solute-binding protein 3 family.</text>
</comment>
<keyword evidence="3 4" id="KW-0732">Signal</keyword>
<dbReference type="InterPro" id="IPR001638">
    <property type="entry name" value="Solute-binding_3/MltF_N"/>
</dbReference>
<proteinExistence type="inferred from homology"/>
<feature type="chain" id="PRO_5039099576" evidence="4">
    <location>
        <begin position="30"/>
        <end position="273"/>
    </location>
</feature>
<dbReference type="Gene3D" id="3.40.190.10">
    <property type="entry name" value="Periplasmic binding protein-like II"/>
    <property type="match status" value="2"/>
</dbReference>
<evidence type="ECO:0000256" key="4">
    <source>
        <dbReference type="SAM" id="SignalP"/>
    </source>
</evidence>
<evidence type="ECO:0000313" key="6">
    <source>
        <dbReference type="EMBL" id="KWX24304.1"/>
    </source>
</evidence>
<keyword evidence="7" id="KW-1185">Reference proteome</keyword>
<dbReference type="PATRIC" id="fig|59750.3.peg.6029"/>
<dbReference type="EMBL" id="LGTW01000005">
    <property type="protein sequence ID" value="KWX24304.1"/>
    <property type="molecule type" value="Genomic_DNA"/>
</dbReference>
<dbReference type="GO" id="GO:0006865">
    <property type="term" value="P:amino acid transport"/>
    <property type="evidence" value="ECO:0007669"/>
    <property type="project" value="TreeGrafter"/>
</dbReference>
<organism evidence="6 7">
    <name type="scientific">Mycolicibacterium wolinskyi</name>
    <dbReference type="NCBI Taxonomy" id="59750"/>
    <lineage>
        <taxon>Bacteria</taxon>
        <taxon>Bacillati</taxon>
        <taxon>Actinomycetota</taxon>
        <taxon>Actinomycetes</taxon>
        <taxon>Mycobacteriales</taxon>
        <taxon>Mycobacteriaceae</taxon>
        <taxon>Mycolicibacterium</taxon>
    </lineage>
</organism>
<dbReference type="PANTHER" id="PTHR30085">
    <property type="entry name" value="AMINO ACID ABC TRANSPORTER PERMEASE"/>
    <property type="match status" value="1"/>
</dbReference>
<dbReference type="SUPFAM" id="SSF53850">
    <property type="entry name" value="Periplasmic binding protein-like II"/>
    <property type="match status" value="1"/>
</dbReference>
<gene>
    <name evidence="6" type="ORF">AFM11_09965</name>
</gene>
<dbReference type="InterPro" id="IPR051455">
    <property type="entry name" value="Bact_solute-bind_prot3"/>
</dbReference>
<protein>
    <submittedName>
        <fullName evidence="6">ABC transporter substrate-binding protein</fullName>
    </submittedName>
</protein>
<comment type="caution">
    <text evidence="6">The sequence shown here is derived from an EMBL/GenBank/DDBJ whole genome shotgun (WGS) entry which is preliminary data.</text>
</comment>
<dbReference type="SMART" id="SM00062">
    <property type="entry name" value="PBPb"/>
    <property type="match status" value="1"/>
</dbReference>
<dbReference type="Pfam" id="PF00497">
    <property type="entry name" value="SBP_bac_3"/>
    <property type="match status" value="1"/>
</dbReference>
<dbReference type="PROSITE" id="PS51257">
    <property type="entry name" value="PROKAR_LIPOPROTEIN"/>
    <property type="match status" value="1"/>
</dbReference>
<feature type="domain" description="Solute-binding protein family 3/N-terminal" evidence="5">
    <location>
        <begin position="47"/>
        <end position="267"/>
    </location>
</feature>
<sequence length="273" mass="28645">MRTGIRAAIAALAATAAVITAGCTSSDQAGPASSQNSVLSKVLTTKKLTVGVFADAPPYGVMNSSGEYEGFDIDKARALAESLGAEVEFVSTTNASRIPMLETAKADVVIAALTNLDERAQVVALTRPYASEGQLVVVPADSPIRSYDDLAGRTVAATRGSVPATILEAEFPQAKPSLFEAVADSIQALRSGKVDALMESTAVVADIRASEGDAVRVLDAPALAPSLVSFGVKMGDQLWLNYLNNFIMNYNISKAANDSYNRWLGMDVPDLIK</sequence>
<evidence type="ECO:0000256" key="3">
    <source>
        <dbReference type="ARBA" id="ARBA00022729"/>
    </source>
</evidence>
<dbReference type="GO" id="GO:0030288">
    <property type="term" value="C:outer membrane-bounded periplasmic space"/>
    <property type="evidence" value="ECO:0007669"/>
    <property type="project" value="TreeGrafter"/>
</dbReference>
<dbReference type="GO" id="GO:0005576">
    <property type="term" value="C:extracellular region"/>
    <property type="evidence" value="ECO:0007669"/>
    <property type="project" value="TreeGrafter"/>
</dbReference>
<feature type="signal peptide" evidence="4">
    <location>
        <begin position="1"/>
        <end position="29"/>
    </location>
</feature>
<dbReference type="STRING" id="59750.AWC31_05260"/>
<evidence type="ECO:0000259" key="5">
    <source>
        <dbReference type="SMART" id="SM00062"/>
    </source>
</evidence>
<dbReference type="PANTHER" id="PTHR30085:SF6">
    <property type="entry name" value="ABC TRANSPORTER GLUTAMINE-BINDING PROTEIN GLNH"/>
    <property type="match status" value="1"/>
</dbReference>